<dbReference type="AlphaFoldDB" id="A0AA43H0J9"/>
<evidence type="ECO:0000256" key="1">
    <source>
        <dbReference type="ARBA" id="ARBA00001561"/>
    </source>
</evidence>
<dbReference type="RefSeq" id="WP_280700898.1">
    <property type="nucleotide sequence ID" value="NZ_JANQDL010000097.1"/>
</dbReference>
<evidence type="ECO:0000256" key="4">
    <source>
        <dbReference type="ARBA" id="ARBA00023316"/>
    </source>
</evidence>
<dbReference type="Proteomes" id="UP001159370">
    <property type="component" value="Unassembled WGS sequence"/>
</dbReference>
<feature type="domain" description="N-acetylmuramoyl-L-alanine amidase" evidence="5">
    <location>
        <begin position="115"/>
        <end position="270"/>
    </location>
</feature>
<dbReference type="PANTHER" id="PTHR30417">
    <property type="entry name" value="N-ACETYLMURAMOYL-L-ALANINE AMIDASE AMID"/>
    <property type="match status" value="1"/>
</dbReference>
<keyword evidence="4" id="KW-0961">Cell wall biogenesis/degradation</keyword>
<accession>A0AA43H0J9</accession>
<evidence type="ECO:0000256" key="2">
    <source>
        <dbReference type="ARBA" id="ARBA00011901"/>
    </source>
</evidence>
<dbReference type="CDD" id="cd06583">
    <property type="entry name" value="PGRP"/>
    <property type="match status" value="1"/>
</dbReference>
<keyword evidence="3" id="KW-0378">Hydrolase</keyword>
<dbReference type="SMART" id="SM00644">
    <property type="entry name" value="Ami_2"/>
    <property type="match status" value="1"/>
</dbReference>
<dbReference type="PANTHER" id="PTHR30417:SF1">
    <property type="entry name" value="N-ACETYLMURAMOYL-L-ALANINE AMIDASE AMID"/>
    <property type="match status" value="1"/>
</dbReference>
<dbReference type="Pfam" id="PF01510">
    <property type="entry name" value="Amidase_2"/>
    <property type="match status" value="1"/>
</dbReference>
<evidence type="ECO:0000313" key="7">
    <source>
        <dbReference type="Proteomes" id="UP001159370"/>
    </source>
</evidence>
<dbReference type="Gene3D" id="3.40.80.10">
    <property type="entry name" value="Peptidoglycan recognition protein-like"/>
    <property type="match status" value="1"/>
</dbReference>
<organism evidence="6 7">
    <name type="scientific">Umezakia ovalisporum FSS-62</name>
    <dbReference type="NCBI Taxonomy" id="2971776"/>
    <lineage>
        <taxon>Bacteria</taxon>
        <taxon>Bacillati</taxon>
        <taxon>Cyanobacteriota</taxon>
        <taxon>Cyanophyceae</taxon>
        <taxon>Nostocales</taxon>
        <taxon>Nodulariaceae</taxon>
        <taxon>Umezakia</taxon>
    </lineage>
</organism>
<dbReference type="GO" id="GO:0071555">
    <property type="term" value="P:cell wall organization"/>
    <property type="evidence" value="ECO:0007669"/>
    <property type="project" value="UniProtKB-KW"/>
</dbReference>
<dbReference type="GO" id="GO:0009254">
    <property type="term" value="P:peptidoglycan turnover"/>
    <property type="evidence" value="ECO:0007669"/>
    <property type="project" value="TreeGrafter"/>
</dbReference>
<dbReference type="GO" id="GO:0009253">
    <property type="term" value="P:peptidoglycan catabolic process"/>
    <property type="evidence" value="ECO:0007669"/>
    <property type="project" value="InterPro"/>
</dbReference>
<protein>
    <recommendedName>
        <fullName evidence="2">N-acetylmuramoyl-L-alanine amidase</fullName>
        <ecNumber evidence="2">3.5.1.28</ecNumber>
    </recommendedName>
</protein>
<evidence type="ECO:0000259" key="5">
    <source>
        <dbReference type="SMART" id="SM00644"/>
    </source>
</evidence>
<dbReference type="SUPFAM" id="SSF55846">
    <property type="entry name" value="N-acetylmuramoyl-L-alanine amidase-like"/>
    <property type="match status" value="1"/>
</dbReference>
<reference evidence="6 7" key="1">
    <citation type="journal article" date="2023" name="J. Phycol.">
        <title>Chrysosporum ovalisporum is synonymous with the true-branching cyanobacterium Umezakia natans (Nostocales/Aphanizomenonaceae).</title>
        <authorList>
            <person name="McGregor G.B."/>
            <person name="Sendall B.C."/>
            <person name="Niiyama Y."/>
            <person name="Tuji A."/>
            <person name="Willis A."/>
        </authorList>
    </citation>
    <scope>NUCLEOTIDE SEQUENCE [LARGE SCALE GENOMIC DNA]</scope>
    <source>
        <strain evidence="6 7">FSS-62</strain>
    </source>
</reference>
<gene>
    <name evidence="6" type="ORF">NWP23_14560</name>
</gene>
<proteinExistence type="predicted"/>
<name>A0AA43H0J9_9CYAN</name>
<sequence length="295" mass="32880">MRFKDWASKVLVISLMLTAMVFVLSLGKITDKTSNTITPPANVNSITTDWSQYPQAKLQSANILVQNKSTVDLQTAPVTNNENSQRYRTTEAFSRYKPNYEIAAVDPTNYGERYSQDVNGLPVNNQAIIVLHETSNSASSAVNFFQTPHEDESLQVSYHAIVGRDGTIIYLVPPDKRAFGAGNSVFDGPNGPETVKTNPDLAASVNNFAYHVSLETPRDAWGKNLLKSHSGYTEVQYNSLAWLIAQSQVPDYRITTHAAVDRSGQRADPISFDEDKFLRLLHGYRELTPTYQSRN</sequence>
<comment type="caution">
    <text evidence="6">The sequence shown here is derived from an EMBL/GenBank/DDBJ whole genome shotgun (WGS) entry which is preliminary data.</text>
</comment>
<comment type="catalytic activity">
    <reaction evidence="1">
        <text>Hydrolyzes the link between N-acetylmuramoyl residues and L-amino acid residues in certain cell-wall glycopeptides.</text>
        <dbReference type="EC" id="3.5.1.28"/>
    </reaction>
</comment>
<dbReference type="EMBL" id="JANQDL010000097">
    <property type="protein sequence ID" value="MDH6064951.1"/>
    <property type="molecule type" value="Genomic_DNA"/>
</dbReference>
<evidence type="ECO:0000256" key="3">
    <source>
        <dbReference type="ARBA" id="ARBA00022801"/>
    </source>
</evidence>
<dbReference type="InterPro" id="IPR051206">
    <property type="entry name" value="NAMLAA_amidase_2"/>
</dbReference>
<dbReference type="GO" id="GO:0008745">
    <property type="term" value="F:N-acetylmuramoyl-L-alanine amidase activity"/>
    <property type="evidence" value="ECO:0007669"/>
    <property type="project" value="UniProtKB-EC"/>
</dbReference>
<dbReference type="EC" id="3.5.1.28" evidence="2"/>
<dbReference type="InterPro" id="IPR002502">
    <property type="entry name" value="Amidase_domain"/>
</dbReference>
<dbReference type="InterPro" id="IPR036505">
    <property type="entry name" value="Amidase/PGRP_sf"/>
</dbReference>
<evidence type="ECO:0000313" key="6">
    <source>
        <dbReference type="EMBL" id="MDH6064951.1"/>
    </source>
</evidence>